<proteinExistence type="predicted"/>
<protein>
    <submittedName>
        <fullName evidence="2">Uncharacterized protein</fullName>
    </submittedName>
</protein>
<organism evidence="2 3">
    <name type="scientific">Rugamonas fusca</name>
    <dbReference type="NCBI Taxonomy" id="2758568"/>
    <lineage>
        <taxon>Bacteria</taxon>
        <taxon>Pseudomonadati</taxon>
        <taxon>Pseudomonadota</taxon>
        <taxon>Betaproteobacteria</taxon>
        <taxon>Burkholderiales</taxon>
        <taxon>Oxalobacteraceae</taxon>
        <taxon>Telluria group</taxon>
        <taxon>Rugamonas</taxon>
    </lineage>
</organism>
<feature type="transmembrane region" description="Helical" evidence="1">
    <location>
        <begin position="33"/>
        <end position="49"/>
    </location>
</feature>
<accession>A0A7W2I8X4</accession>
<keyword evidence="3" id="KW-1185">Reference proteome</keyword>
<reference evidence="2 3" key="1">
    <citation type="submission" date="2020-07" db="EMBL/GenBank/DDBJ databases">
        <title>Novel species isolated from subtropical streams in China.</title>
        <authorList>
            <person name="Lu H."/>
        </authorList>
    </citation>
    <scope>NUCLEOTIDE SEQUENCE [LARGE SCALE GENOMIC DNA]</scope>
    <source>
        <strain evidence="2 3">FT3S</strain>
    </source>
</reference>
<evidence type="ECO:0000313" key="3">
    <source>
        <dbReference type="Proteomes" id="UP000566711"/>
    </source>
</evidence>
<feature type="transmembrane region" description="Helical" evidence="1">
    <location>
        <begin position="61"/>
        <end position="78"/>
    </location>
</feature>
<comment type="caution">
    <text evidence="2">The sequence shown here is derived from an EMBL/GenBank/DDBJ whole genome shotgun (WGS) entry which is preliminary data.</text>
</comment>
<feature type="transmembrane region" description="Helical" evidence="1">
    <location>
        <begin position="90"/>
        <end position="113"/>
    </location>
</feature>
<evidence type="ECO:0000256" key="1">
    <source>
        <dbReference type="SAM" id="Phobius"/>
    </source>
</evidence>
<dbReference type="Proteomes" id="UP000566711">
    <property type="component" value="Unassembled WGS sequence"/>
</dbReference>
<name>A0A7W2I8X4_9BURK</name>
<dbReference type="RefSeq" id="WP_182220145.1">
    <property type="nucleotide sequence ID" value="NZ_JACEZS010000023.1"/>
</dbReference>
<dbReference type="EMBL" id="JACEZS010000023">
    <property type="protein sequence ID" value="MBA5607956.1"/>
    <property type="molecule type" value="Genomic_DNA"/>
</dbReference>
<feature type="transmembrane region" description="Helical" evidence="1">
    <location>
        <begin position="7"/>
        <end position="27"/>
    </location>
</feature>
<keyword evidence="1" id="KW-0812">Transmembrane</keyword>
<keyword evidence="1" id="KW-0472">Membrane</keyword>
<gene>
    <name evidence="2" type="ORF">H3H36_21595</name>
</gene>
<dbReference type="AlphaFoldDB" id="A0A7W2I8X4"/>
<sequence>MTTRTRPMQATIFSALFLLSAIIMLALGMDAHAYYIPAAALLVEAVLLWKGASLRWFKRLLELNQLTAIILILDLWLGDLLHLPKLTISASMLAANLLLGGPLMGILAIGALASMHFSKTLPGWFQSGRA</sequence>
<keyword evidence="1" id="KW-1133">Transmembrane helix</keyword>
<evidence type="ECO:0000313" key="2">
    <source>
        <dbReference type="EMBL" id="MBA5607956.1"/>
    </source>
</evidence>